<comment type="caution">
    <text evidence="1">The sequence shown here is derived from an EMBL/GenBank/DDBJ whole genome shotgun (WGS) entry which is preliminary data.</text>
</comment>
<reference evidence="1 2" key="1">
    <citation type="journal article" date="2019" name="Sci. Rep.">
        <title>Orb-weaving spider Araneus ventricosus genome elucidates the spidroin gene catalogue.</title>
        <authorList>
            <person name="Kono N."/>
            <person name="Nakamura H."/>
            <person name="Ohtoshi R."/>
            <person name="Moran D.A.P."/>
            <person name="Shinohara A."/>
            <person name="Yoshida Y."/>
            <person name="Fujiwara M."/>
            <person name="Mori M."/>
            <person name="Tomita M."/>
            <person name="Arakawa K."/>
        </authorList>
    </citation>
    <scope>NUCLEOTIDE SEQUENCE [LARGE SCALE GENOMIC DNA]</scope>
</reference>
<dbReference type="PANTHER" id="PTHR22954">
    <property type="entry name" value="RETROVIRAL PROTEASE-RELATED"/>
    <property type="match status" value="1"/>
</dbReference>
<sequence length="322" mass="37078">MHSGNVNLDSEVESFANEKNLSTCQRKLLIKIQRKKIEKLRKKYYELPQTTDISKEDEALYEIEVGLETLEVRFKVILEDLISKQEKIIKDNIENECSKSAKIKLPKIPLPIFDGKYEEWSSFENQFKNLIANNDNLSDSEKLYYLLSSLNGEVKQVEIVGDAFDSLFKAQKERFENKKLIINAHVNAVIIFEKIQHVSAKDLRCLPNNIRTNLGALKVLEFERNKLSLIVFLNILLFKLDKESKKLFESSLETSDVPKLDDFLNFLEKRSLILETVSRNPGVKGSKNATLPPRRYQSFLTKSKSLPQESEKSVICVQVTTS</sequence>
<organism evidence="1 2">
    <name type="scientific">Araneus ventricosus</name>
    <name type="common">Orbweaver spider</name>
    <name type="synonym">Epeira ventricosa</name>
    <dbReference type="NCBI Taxonomy" id="182803"/>
    <lineage>
        <taxon>Eukaryota</taxon>
        <taxon>Metazoa</taxon>
        <taxon>Ecdysozoa</taxon>
        <taxon>Arthropoda</taxon>
        <taxon>Chelicerata</taxon>
        <taxon>Arachnida</taxon>
        <taxon>Araneae</taxon>
        <taxon>Araneomorphae</taxon>
        <taxon>Entelegynae</taxon>
        <taxon>Araneoidea</taxon>
        <taxon>Araneidae</taxon>
        <taxon>Araneus</taxon>
    </lineage>
</organism>
<dbReference type="OrthoDB" id="7444419at2759"/>
<dbReference type="Proteomes" id="UP000499080">
    <property type="component" value="Unassembled WGS sequence"/>
</dbReference>
<evidence type="ECO:0000313" key="1">
    <source>
        <dbReference type="EMBL" id="GBM90117.1"/>
    </source>
</evidence>
<protein>
    <submittedName>
        <fullName evidence="1">Uncharacterized protein</fullName>
    </submittedName>
</protein>
<dbReference type="AlphaFoldDB" id="A0A4Y2JJK3"/>
<accession>A0A4Y2JJK3</accession>
<dbReference type="Pfam" id="PF03564">
    <property type="entry name" value="DUF1759"/>
    <property type="match status" value="1"/>
</dbReference>
<keyword evidence="2" id="KW-1185">Reference proteome</keyword>
<dbReference type="PANTHER" id="PTHR22954:SF3">
    <property type="entry name" value="PROTEIN CBG08539"/>
    <property type="match status" value="1"/>
</dbReference>
<gene>
    <name evidence="1" type="ORF">AVEN_185853_1</name>
</gene>
<dbReference type="InterPro" id="IPR005312">
    <property type="entry name" value="DUF1759"/>
</dbReference>
<proteinExistence type="predicted"/>
<name>A0A4Y2JJK3_ARAVE</name>
<evidence type="ECO:0000313" key="2">
    <source>
        <dbReference type="Proteomes" id="UP000499080"/>
    </source>
</evidence>
<dbReference type="EMBL" id="BGPR01003597">
    <property type="protein sequence ID" value="GBM90117.1"/>
    <property type="molecule type" value="Genomic_DNA"/>
</dbReference>